<protein>
    <submittedName>
        <fullName evidence="2">Uncharacterized protein</fullName>
    </submittedName>
</protein>
<dbReference type="SUPFAM" id="SSF103647">
    <property type="entry name" value="TSP type-3 repeat"/>
    <property type="match status" value="1"/>
</dbReference>
<reference evidence="2" key="1">
    <citation type="journal article" date="2020" name="mSystems">
        <title>Genome- and Community-Level Interaction Insights into Carbon Utilization and Element Cycling Functions of Hydrothermarchaeota in Hydrothermal Sediment.</title>
        <authorList>
            <person name="Zhou Z."/>
            <person name="Liu Y."/>
            <person name="Xu W."/>
            <person name="Pan J."/>
            <person name="Luo Z.H."/>
            <person name="Li M."/>
        </authorList>
    </citation>
    <scope>NUCLEOTIDE SEQUENCE [LARGE SCALE GENOMIC DNA]</scope>
    <source>
        <strain evidence="2">HyVt-527</strain>
    </source>
</reference>
<accession>A0A7V5PMX6</accession>
<organism evidence="2">
    <name type="scientific">Caldithrix abyssi</name>
    <dbReference type="NCBI Taxonomy" id="187145"/>
    <lineage>
        <taxon>Bacteria</taxon>
        <taxon>Pseudomonadati</taxon>
        <taxon>Calditrichota</taxon>
        <taxon>Calditrichia</taxon>
        <taxon>Calditrichales</taxon>
        <taxon>Calditrichaceae</taxon>
        <taxon>Caldithrix</taxon>
    </lineage>
</organism>
<dbReference type="AlphaFoldDB" id="A0A7V5PMX6"/>
<dbReference type="InterPro" id="IPR028974">
    <property type="entry name" value="TSP_type-3_rpt"/>
</dbReference>
<feature type="compositionally biased region" description="Gly residues" evidence="1">
    <location>
        <begin position="121"/>
        <end position="132"/>
    </location>
</feature>
<proteinExistence type="predicted"/>
<dbReference type="GO" id="GO:0005509">
    <property type="term" value="F:calcium ion binding"/>
    <property type="evidence" value="ECO:0007669"/>
    <property type="project" value="InterPro"/>
</dbReference>
<sequence>MKNHGYKYLQWFVVLLMVNLFIPQGRIFGQDSLKVEHKHRRHALPFVDKNGDGYNDNAPDDDGDGIPNGLDPDWQKQQHAKKKGKKQRFIDLDGDGINDLLFSGEEHRFMKGMGKGRGKGKSFGMGKEGQGKGAQRKHGSHGK</sequence>
<name>A0A7V5PMX6_CALAY</name>
<evidence type="ECO:0000313" key="2">
    <source>
        <dbReference type="EMBL" id="HHJ52021.1"/>
    </source>
</evidence>
<feature type="compositionally biased region" description="Basic residues" evidence="1">
    <location>
        <begin position="78"/>
        <end position="87"/>
    </location>
</feature>
<feature type="compositionally biased region" description="Basic residues" evidence="1">
    <location>
        <begin position="134"/>
        <end position="143"/>
    </location>
</feature>
<dbReference type="EMBL" id="DROD01000172">
    <property type="protein sequence ID" value="HHJ52021.1"/>
    <property type="molecule type" value="Genomic_DNA"/>
</dbReference>
<dbReference type="Proteomes" id="UP000886124">
    <property type="component" value="Unassembled WGS sequence"/>
</dbReference>
<evidence type="ECO:0000256" key="1">
    <source>
        <dbReference type="SAM" id="MobiDB-lite"/>
    </source>
</evidence>
<feature type="region of interest" description="Disordered" evidence="1">
    <location>
        <begin position="44"/>
        <end position="87"/>
    </location>
</feature>
<feature type="region of interest" description="Disordered" evidence="1">
    <location>
        <begin position="110"/>
        <end position="143"/>
    </location>
</feature>
<gene>
    <name evidence="2" type="ORF">ENJ89_02395</name>
</gene>
<comment type="caution">
    <text evidence="2">The sequence shown here is derived from an EMBL/GenBank/DDBJ whole genome shotgun (WGS) entry which is preliminary data.</text>
</comment>